<sequence length="102" mass="11381">MERIKFKSGKIVEVKNASENVSTKSRSLTFTIEDINGIDIIQGVLFDKNNLLDIEITSGDIKTTTKNAYEGATFQATRNLMSNVVAVTIMKNYDSIDTEDEK</sequence>
<protein>
    <submittedName>
        <fullName evidence="1">Uncharacterized protein</fullName>
    </submittedName>
</protein>
<name>A0A845QMR6_9FIRM</name>
<comment type="caution">
    <text evidence="1">The sequence shown here is derived from an EMBL/GenBank/DDBJ whole genome shotgun (WGS) entry which is preliminary data.</text>
</comment>
<reference evidence="1 2" key="1">
    <citation type="submission" date="2018-08" db="EMBL/GenBank/DDBJ databases">
        <title>Murine metabolic-syndrome-specific gut microbial biobank.</title>
        <authorList>
            <person name="Liu C."/>
        </authorList>
    </citation>
    <scope>NUCLEOTIDE SEQUENCE [LARGE SCALE GENOMIC DNA]</scope>
    <source>
        <strain evidence="1 2">28</strain>
    </source>
</reference>
<dbReference type="RefSeq" id="WP_160202300.1">
    <property type="nucleotide sequence ID" value="NZ_QXWK01000018.1"/>
</dbReference>
<gene>
    <name evidence="1" type="ORF">D0435_10155</name>
</gene>
<evidence type="ECO:0000313" key="1">
    <source>
        <dbReference type="EMBL" id="NBH62013.1"/>
    </source>
</evidence>
<proteinExistence type="predicted"/>
<evidence type="ECO:0000313" key="2">
    <source>
        <dbReference type="Proteomes" id="UP000446866"/>
    </source>
</evidence>
<keyword evidence="2" id="KW-1185">Reference proteome</keyword>
<accession>A0A845QMR6</accession>
<dbReference type="AlphaFoldDB" id="A0A845QMR6"/>
<organism evidence="1 2">
    <name type="scientific">Anaerotruncus colihominis</name>
    <dbReference type="NCBI Taxonomy" id="169435"/>
    <lineage>
        <taxon>Bacteria</taxon>
        <taxon>Bacillati</taxon>
        <taxon>Bacillota</taxon>
        <taxon>Clostridia</taxon>
        <taxon>Eubacteriales</taxon>
        <taxon>Oscillospiraceae</taxon>
        <taxon>Anaerotruncus</taxon>
    </lineage>
</organism>
<dbReference type="EMBL" id="QXWK01000018">
    <property type="protein sequence ID" value="NBH62013.1"/>
    <property type="molecule type" value="Genomic_DNA"/>
</dbReference>
<dbReference type="Proteomes" id="UP000446866">
    <property type="component" value="Unassembled WGS sequence"/>
</dbReference>